<dbReference type="Proteomes" id="UP000027170">
    <property type="component" value="Unassembled WGS sequence"/>
</dbReference>
<accession>A0A836Z3L3</accession>
<keyword evidence="3" id="KW-1185">Reference proteome</keyword>
<dbReference type="EMBL" id="JFZV01000002">
    <property type="protein sequence ID" value="KDN15517.1"/>
    <property type="molecule type" value="Genomic_DNA"/>
</dbReference>
<feature type="compositionally biased region" description="Basic and acidic residues" evidence="1">
    <location>
        <begin position="1"/>
        <end position="15"/>
    </location>
</feature>
<proteinExistence type="predicted"/>
<gene>
    <name evidence="2" type="ORF">SALWKB29_0621</name>
</gene>
<evidence type="ECO:0000313" key="3">
    <source>
        <dbReference type="Proteomes" id="UP000027170"/>
    </source>
</evidence>
<protein>
    <submittedName>
        <fullName evidence="2">Uncharacterized protein</fullName>
    </submittedName>
</protein>
<name>A0A836Z3L3_9NEIS</name>
<dbReference type="AlphaFoldDB" id="A0A836Z3L3"/>
<evidence type="ECO:0000313" key="2">
    <source>
        <dbReference type="EMBL" id="KDN15517.1"/>
    </source>
</evidence>
<reference evidence="2 3" key="1">
    <citation type="submission" date="2014-03" db="EMBL/GenBank/DDBJ databases">
        <title>The genomes of two eusocial bee gut symbionts.</title>
        <authorList>
            <person name="Kwong W.K."/>
            <person name="Engel P."/>
            <person name="Koch H."/>
            <person name="Moran N.A."/>
        </authorList>
    </citation>
    <scope>NUCLEOTIDE SEQUENCE [LARGE SCALE GENOMIC DNA]</scope>
    <source>
        <strain evidence="3">wkB29</strain>
    </source>
</reference>
<sequence length="41" mass="4952">MPLNKEDLAENDFRRTNPRFQDNNLEHNKRLLQALEPMTIK</sequence>
<feature type="region of interest" description="Disordered" evidence="1">
    <location>
        <begin position="1"/>
        <end position="25"/>
    </location>
</feature>
<organism evidence="2 3">
    <name type="scientific">Snodgrassella communis</name>
    <dbReference type="NCBI Taxonomy" id="2946699"/>
    <lineage>
        <taxon>Bacteria</taxon>
        <taxon>Pseudomonadati</taxon>
        <taxon>Pseudomonadota</taxon>
        <taxon>Betaproteobacteria</taxon>
        <taxon>Neisseriales</taxon>
        <taxon>Neisseriaceae</taxon>
        <taxon>Snodgrassella</taxon>
    </lineage>
</organism>
<evidence type="ECO:0000256" key="1">
    <source>
        <dbReference type="SAM" id="MobiDB-lite"/>
    </source>
</evidence>
<comment type="caution">
    <text evidence="2">The sequence shown here is derived from an EMBL/GenBank/DDBJ whole genome shotgun (WGS) entry which is preliminary data.</text>
</comment>